<feature type="transmembrane region" description="Helical" evidence="1">
    <location>
        <begin position="24"/>
        <end position="43"/>
    </location>
</feature>
<evidence type="ECO:0000313" key="2">
    <source>
        <dbReference type="EMBL" id="MCI29439.1"/>
    </source>
</evidence>
<dbReference type="EMBL" id="LXQA010172534">
    <property type="protein sequence ID" value="MCI29439.1"/>
    <property type="molecule type" value="Genomic_DNA"/>
</dbReference>
<keyword evidence="1" id="KW-1133">Transmembrane helix</keyword>
<protein>
    <submittedName>
        <fullName evidence="2">Uncharacterized protein</fullName>
    </submittedName>
</protein>
<keyword evidence="1" id="KW-0812">Transmembrane</keyword>
<sequence>MVVEVEVTTEAALTSLVVRVTTEAHLAMIGCMFVMVRIIMIVVEHTPEPRQTSLMIRGSKVTEEKGFNI</sequence>
<evidence type="ECO:0000313" key="3">
    <source>
        <dbReference type="Proteomes" id="UP000265520"/>
    </source>
</evidence>
<accession>A0A392QZM7</accession>
<keyword evidence="3" id="KW-1185">Reference proteome</keyword>
<proteinExistence type="predicted"/>
<keyword evidence="1" id="KW-0472">Membrane</keyword>
<name>A0A392QZM7_9FABA</name>
<reference evidence="2 3" key="1">
    <citation type="journal article" date="2018" name="Front. Plant Sci.">
        <title>Red Clover (Trifolium pratense) and Zigzag Clover (T. medium) - A Picture of Genomic Similarities and Differences.</title>
        <authorList>
            <person name="Dluhosova J."/>
            <person name="Istvanek J."/>
            <person name="Nedelnik J."/>
            <person name="Repkova J."/>
        </authorList>
    </citation>
    <scope>NUCLEOTIDE SEQUENCE [LARGE SCALE GENOMIC DNA]</scope>
    <source>
        <strain evidence="3">cv. 10/8</strain>
        <tissue evidence="2">Leaf</tissue>
    </source>
</reference>
<comment type="caution">
    <text evidence="2">The sequence shown here is derived from an EMBL/GenBank/DDBJ whole genome shotgun (WGS) entry which is preliminary data.</text>
</comment>
<dbReference type="Proteomes" id="UP000265520">
    <property type="component" value="Unassembled WGS sequence"/>
</dbReference>
<organism evidence="2 3">
    <name type="scientific">Trifolium medium</name>
    <dbReference type="NCBI Taxonomy" id="97028"/>
    <lineage>
        <taxon>Eukaryota</taxon>
        <taxon>Viridiplantae</taxon>
        <taxon>Streptophyta</taxon>
        <taxon>Embryophyta</taxon>
        <taxon>Tracheophyta</taxon>
        <taxon>Spermatophyta</taxon>
        <taxon>Magnoliopsida</taxon>
        <taxon>eudicotyledons</taxon>
        <taxon>Gunneridae</taxon>
        <taxon>Pentapetalae</taxon>
        <taxon>rosids</taxon>
        <taxon>fabids</taxon>
        <taxon>Fabales</taxon>
        <taxon>Fabaceae</taxon>
        <taxon>Papilionoideae</taxon>
        <taxon>50 kb inversion clade</taxon>
        <taxon>NPAAA clade</taxon>
        <taxon>Hologalegina</taxon>
        <taxon>IRL clade</taxon>
        <taxon>Trifolieae</taxon>
        <taxon>Trifolium</taxon>
    </lineage>
</organism>
<dbReference type="AlphaFoldDB" id="A0A392QZM7"/>
<evidence type="ECO:0000256" key="1">
    <source>
        <dbReference type="SAM" id="Phobius"/>
    </source>
</evidence>